<accession>A0A8H3FNJ5</accession>
<dbReference type="InterPro" id="IPR001810">
    <property type="entry name" value="F-box_dom"/>
</dbReference>
<protein>
    <recommendedName>
        <fullName evidence="2">F-box domain-containing protein</fullName>
    </recommendedName>
</protein>
<dbReference type="PROSITE" id="PS50181">
    <property type="entry name" value="FBOX"/>
    <property type="match status" value="1"/>
</dbReference>
<sequence>MDNWQRERRNSFHLWLCAQPTDFVSKVVPGQELTLAQNEERKQLAQMAYFGWRSDGNGFRTLNDNLPLLDRWQKETPRTGPPTVGLGTLDQLPIEILTYIISWLDISAIDQFKAMNRRSLEAVNAHPQFRIINQQAHDALRGLRAIKTAHMITVQTVFEKLCTRQCSECGDYGGYIYLVTFDRVCCRCFTRKDRYLPLREIDTIKEFGISLEKLRTLPRFLGYPGHYGKRLLLARKKEPYISLVDRASAYSAGIVCHGSFEAMQEYVANTNSNTRKHYKTEIVEREKELAVERAVKEREKKARWRAEVRKRNAHLIERMTRRQEREVRKRKGIALIEGVEDPGEDTDGGDISTPQATDYSSDDHPMFDHKVYRSDTEQTISEYIGESGDLRSWVCESFRYKAVIRVPWLNRKSGMGEWSLHCVGCEGLDLWPNHANREFIMSTFREHLKECGPIRAGVHHIDDCCKKGTCRKRKGYTSQAIYNMPF</sequence>
<dbReference type="EMBL" id="CAJPDT010000036">
    <property type="protein sequence ID" value="CAF9924291.1"/>
    <property type="molecule type" value="Genomic_DNA"/>
</dbReference>
<dbReference type="OrthoDB" id="5407452at2759"/>
<proteinExistence type="predicted"/>
<feature type="domain" description="F-box" evidence="2">
    <location>
        <begin position="86"/>
        <end position="132"/>
    </location>
</feature>
<evidence type="ECO:0000313" key="3">
    <source>
        <dbReference type="EMBL" id="CAF9924291.1"/>
    </source>
</evidence>
<evidence type="ECO:0000313" key="4">
    <source>
        <dbReference type="Proteomes" id="UP000664534"/>
    </source>
</evidence>
<feature type="compositionally biased region" description="Acidic residues" evidence="1">
    <location>
        <begin position="339"/>
        <end position="348"/>
    </location>
</feature>
<keyword evidence="4" id="KW-1185">Reference proteome</keyword>
<dbReference type="AlphaFoldDB" id="A0A8H3FNJ5"/>
<name>A0A8H3FNJ5_9LECA</name>
<feature type="region of interest" description="Disordered" evidence="1">
    <location>
        <begin position="339"/>
        <end position="365"/>
    </location>
</feature>
<gene>
    <name evidence="3" type="ORF">IMSHALPRED_006141</name>
</gene>
<evidence type="ECO:0000259" key="2">
    <source>
        <dbReference type="PROSITE" id="PS50181"/>
    </source>
</evidence>
<organism evidence="3 4">
    <name type="scientific">Imshaugia aleurites</name>
    <dbReference type="NCBI Taxonomy" id="172621"/>
    <lineage>
        <taxon>Eukaryota</taxon>
        <taxon>Fungi</taxon>
        <taxon>Dikarya</taxon>
        <taxon>Ascomycota</taxon>
        <taxon>Pezizomycotina</taxon>
        <taxon>Lecanoromycetes</taxon>
        <taxon>OSLEUM clade</taxon>
        <taxon>Lecanoromycetidae</taxon>
        <taxon>Lecanorales</taxon>
        <taxon>Lecanorineae</taxon>
        <taxon>Parmeliaceae</taxon>
        <taxon>Imshaugia</taxon>
    </lineage>
</organism>
<evidence type="ECO:0000256" key="1">
    <source>
        <dbReference type="SAM" id="MobiDB-lite"/>
    </source>
</evidence>
<reference evidence="3" key="1">
    <citation type="submission" date="2021-03" db="EMBL/GenBank/DDBJ databases">
        <authorList>
            <person name="Tagirdzhanova G."/>
        </authorList>
    </citation>
    <scope>NUCLEOTIDE SEQUENCE</scope>
</reference>
<comment type="caution">
    <text evidence="3">The sequence shown here is derived from an EMBL/GenBank/DDBJ whole genome shotgun (WGS) entry which is preliminary data.</text>
</comment>
<dbReference type="Proteomes" id="UP000664534">
    <property type="component" value="Unassembled WGS sequence"/>
</dbReference>